<sequence length="362" mass="39349">MYKEAIAMVKDTLDVAWKVAPVSFLPAALFVWSYLRSIHWTSLFQDSAMSGSGLIFLFIAAMLIAVAVLLQFIAPSLLLIGTMWNYRQERTLPKAVPRLFLCATIGWLAGFFLVVELDTSQVWIMFVMAFLAAFSFGIYNSRSLDVSQKSGANFSIQAVHAGGLALAAILALAATSIPLLITLHIAERYADGGWLEKLLVFTVFIGTTAVSLLPAIMYLNARTWRSGFYQPLKLASLGVFLLSYIVVSGAALFVPVSSTVMRLAGIYSNEQQSFQILQPSLTAALDAAGVPIHKGEQTNIATGYVRYGFGGIRLLCRQPFDPSLVSADAIKLAQKNKTPDPTMLAGSGCVQAMSSELRPLRM</sequence>
<dbReference type="EMBL" id="PQVP01000002">
    <property type="protein sequence ID" value="POZ83568.1"/>
    <property type="molecule type" value="Genomic_DNA"/>
</dbReference>
<keyword evidence="1" id="KW-0812">Transmembrane</keyword>
<accession>A0A2S5DWU8</accession>
<evidence type="ECO:0000313" key="2">
    <source>
        <dbReference type="EMBL" id="POZ83568.1"/>
    </source>
</evidence>
<keyword evidence="1" id="KW-0472">Membrane</keyword>
<feature type="transmembrane region" description="Helical" evidence="1">
    <location>
        <begin position="121"/>
        <end position="140"/>
    </location>
</feature>
<dbReference type="Proteomes" id="UP000238655">
    <property type="component" value="Chromosome 1"/>
</dbReference>
<name>A0A2S5DWU8_9BURK</name>
<dbReference type="AlphaFoldDB" id="A0A2S5DWU8"/>
<evidence type="ECO:0000256" key="1">
    <source>
        <dbReference type="SAM" id="Phobius"/>
    </source>
</evidence>
<feature type="transmembrane region" description="Helical" evidence="1">
    <location>
        <begin position="161"/>
        <end position="186"/>
    </location>
</feature>
<comment type="caution">
    <text evidence="2">The sequence shown here is derived from an EMBL/GenBank/DDBJ whole genome shotgun (WGS) entry which is preliminary data.</text>
</comment>
<keyword evidence="1" id="KW-1133">Transmembrane helix</keyword>
<proteinExistence type="predicted"/>
<feature type="transmembrane region" description="Helical" evidence="1">
    <location>
        <begin position="15"/>
        <end position="35"/>
    </location>
</feature>
<dbReference type="RefSeq" id="WP_105749882.1">
    <property type="nucleotide sequence ID" value="NZ_CM009575.1"/>
</dbReference>
<feature type="transmembrane region" description="Helical" evidence="1">
    <location>
        <begin position="232"/>
        <end position="254"/>
    </location>
</feature>
<protein>
    <submittedName>
        <fullName evidence="2">Uncharacterized protein</fullName>
    </submittedName>
</protein>
<organism evidence="2 3">
    <name type="scientific">Burkholderia contaminans</name>
    <dbReference type="NCBI Taxonomy" id="488447"/>
    <lineage>
        <taxon>Bacteria</taxon>
        <taxon>Pseudomonadati</taxon>
        <taxon>Pseudomonadota</taxon>
        <taxon>Betaproteobacteria</taxon>
        <taxon>Burkholderiales</taxon>
        <taxon>Burkholderiaceae</taxon>
        <taxon>Burkholderia</taxon>
        <taxon>Burkholderia cepacia complex</taxon>
    </lineage>
</organism>
<reference evidence="2 3" key="1">
    <citation type="submission" date="2018-01" db="EMBL/GenBank/DDBJ databases">
        <title>Successful Treatment of Persistent Burkholderia cepacia Bacteremia with Ceftazidime-Avibactam.</title>
        <authorList>
            <person name="Tamma P."/>
            <person name="Fan Y."/>
            <person name="Bergman Y."/>
            <person name="Sick-Samuels A."/>
            <person name="Hsu A."/>
            <person name="Timp W."/>
            <person name="Simner P."/>
        </authorList>
    </citation>
    <scope>NUCLEOTIDE SEQUENCE [LARGE SCALE GENOMIC DNA]</scope>
    <source>
        <strain evidence="2 3">170816</strain>
    </source>
</reference>
<gene>
    <name evidence="2" type="ORF">C3743_26100</name>
</gene>
<feature type="transmembrane region" description="Helical" evidence="1">
    <location>
        <begin position="198"/>
        <end position="220"/>
    </location>
</feature>
<feature type="transmembrane region" description="Helical" evidence="1">
    <location>
        <begin position="55"/>
        <end position="84"/>
    </location>
</feature>
<evidence type="ECO:0000313" key="3">
    <source>
        <dbReference type="Proteomes" id="UP000238655"/>
    </source>
</evidence>
<feature type="transmembrane region" description="Helical" evidence="1">
    <location>
        <begin position="96"/>
        <end position="115"/>
    </location>
</feature>